<dbReference type="Pfam" id="PF00205">
    <property type="entry name" value="TPP_enzyme_M"/>
    <property type="match status" value="1"/>
</dbReference>
<dbReference type="InterPro" id="IPR011766">
    <property type="entry name" value="TPP_enzyme_TPP-bd"/>
</dbReference>
<evidence type="ECO:0000256" key="2">
    <source>
        <dbReference type="ARBA" id="ARBA00022679"/>
    </source>
</evidence>
<dbReference type="RefSeq" id="WP_390263522.1">
    <property type="nucleotide sequence ID" value="NZ_JBHUGH010000012.1"/>
</dbReference>
<dbReference type="InterPro" id="IPR045229">
    <property type="entry name" value="TPP_enz"/>
</dbReference>
<feature type="domain" description="Thiamine pyrophosphate enzyme central" evidence="5">
    <location>
        <begin position="194"/>
        <end position="329"/>
    </location>
</feature>
<dbReference type="Gene3D" id="3.40.50.1220">
    <property type="entry name" value="TPP-binding domain"/>
    <property type="match status" value="1"/>
</dbReference>
<dbReference type="InterPro" id="IPR000399">
    <property type="entry name" value="TPP-bd_CS"/>
</dbReference>
<keyword evidence="2" id="KW-0808">Transferase</keyword>
<dbReference type="PANTHER" id="PTHR18968:SF133">
    <property type="entry name" value="BENZOYLFORMATE DECARBOXYLASE"/>
    <property type="match status" value="1"/>
</dbReference>
<comment type="similarity">
    <text evidence="1 4">Belongs to the TPP enzyme family.</text>
</comment>
<dbReference type="NCBIfam" id="NF005485">
    <property type="entry name" value="PRK07092.1"/>
    <property type="match status" value="1"/>
</dbReference>
<reference evidence="9" key="1">
    <citation type="journal article" date="2019" name="Int. J. Syst. Evol. Microbiol.">
        <title>The Global Catalogue of Microorganisms (GCM) 10K type strain sequencing project: providing services to taxonomists for standard genome sequencing and annotation.</title>
        <authorList>
            <consortium name="The Broad Institute Genomics Platform"/>
            <consortium name="The Broad Institute Genome Sequencing Center for Infectious Disease"/>
            <person name="Wu L."/>
            <person name="Ma J."/>
        </authorList>
    </citation>
    <scope>NUCLEOTIDE SEQUENCE [LARGE SCALE GENOMIC DNA]</scope>
    <source>
        <strain evidence="9">CGMCC 4.7242</strain>
    </source>
</reference>
<dbReference type="SUPFAM" id="SSF52518">
    <property type="entry name" value="Thiamin diphosphate-binding fold (THDP-binding)"/>
    <property type="match status" value="2"/>
</dbReference>
<comment type="caution">
    <text evidence="8">The sequence shown here is derived from an EMBL/GenBank/DDBJ whole genome shotgun (WGS) entry which is preliminary data.</text>
</comment>
<sequence>MIQSGIARGTTVRDAVFDLLRHHGMTTIFGNPGSTELPMFSDLPEGFRYVTGLQESVVVAMADGHALARRGPAFVNLHSAAGVGHAMGAIYSAFRNRAPVVITAGQQSRPLLKSDPFLFAEAPTVLPQPYVKWAIEPARAEDVPAAIARAIHIATLPPAGPVFVSIPLDDWGKSCDTPVLREVAGRAQPDPARLAEVAARLNGADSPVMVMGAGVDADDGWDGAVALAEQYQAPVWVAPLASRCSFPESHPLFAGFLPANEADIERHLGGHDLILALGAPVFTYHYERPGTIPPAGASLIQIVSDPQQAAGAVCGLSLVGNLALSLAALRDHFDQPRPPRRAPLRTFAAPAPARGISGAMALRTLQDLRPRDGIVVEEAPSSRDDVHDHLPIDRPGGFFATASGGLGYALPAAVGVALSNPGQTVLAVLGDGSSMYSIQGIWSAVEHDADVLFVILNNGGYAALRGFAGNKPVVGCDIGHLSLAAIAEAQGCPARRVSDPAELEPALREAFAARGPRLVEVMIDAG</sequence>
<dbReference type="CDD" id="cd07035">
    <property type="entry name" value="TPP_PYR_POX_like"/>
    <property type="match status" value="1"/>
</dbReference>
<feature type="domain" description="Thiamine pyrophosphate enzyme N-terminal TPP-binding" evidence="7">
    <location>
        <begin position="11"/>
        <end position="113"/>
    </location>
</feature>
<dbReference type="PANTHER" id="PTHR18968">
    <property type="entry name" value="THIAMINE PYROPHOSPHATE ENZYMES"/>
    <property type="match status" value="1"/>
</dbReference>
<dbReference type="InterPro" id="IPR029061">
    <property type="entry name" value="THDP-binding"/>
</dbReference>
<keyword evidence="8" id="KW-0456">Lyase</keyword>
<accession>A0ABW4S928</accession>
<dbReference type="Pfam" id="PF02776">
    <property type="entry name" value="TPP_enzyme_N"/>
    <property type="match status" value="1"/>
</dbReference>
<dbReference type="InterPro" id="IPR012001">
    <property type="entry name" value="Thiamin_PyroP_enz_TPP-bd_dom"/>
</dbReference>
<evidence type="ECO:0000259" key="5">
    <source>
        <dbReference type="Pfam" id="PF00205"/>
    </source>
</evidence>
<evidence type="ECO:0000259" key="7">
    <source>
        <dbReference type="Pfam" id="PF02776"/>
    </source>
</evidence>
<feature type="domain" description="Thiamine pyrophosphate enzyme TPP-binding" evidence="6">
    <location>
        <begin position="386"/>
        <end position="521"/>
    </location>
</feature>
<dbReference type="CDD" id="cd02002">
    <property type="entry name" value="TPP_BFDC"/>
    <property type="match status" value="1"/>
</dbReference>
<keyword evidence="3 4" id="KW-0786">Thiamine pyrophosphate</keyword>
<proteinExistence type="inferred from homology"/>
<dbReference type="Pfam" id="PF02775">
    <property type="entry name" value="TPP_enzyme_C"/>
    <property type="match status" value="1"/>
</dbReference>
<keyword evidence="9" id="KW-1185">Reference proteome</keyword>
<dbReference type="Proteomes" id="UP001597353">
    <property type="component" value="Unassembled WGS sequence"/>
</dbReference>
<evidence type="ECO:0000259" key="6">
    <source>
        <dbReference type="Pfam" id="PF02775"/>
    </source>
</evidence>
<evidence type="ECO:0000313" key="9">
    <source>
        <dbReference type="Proteomes" id="UP001597353"/>
    </source>
</evidence>
<dbReference type="InterPro" id="IPR029035">
    <property type="entry name" value="DHS-like_NAD/FAD-binding_dom"/>
</dbReference>
<evidence type="ECO:0000256" key="1">
    <source>
        <dbReference type="ARBA" id="ARBA00007812"/>
    </source>
</evidence>
<evidence type="ECO:0000256" key="4">
    <source>
        <dbReference type="RuleBase" id="RU362132"/>
    </source>
</evidence>
<dbReference type="GO" id="GO:0050695">
    <property type="term" value="F:benzoylformate decarboxylase activity"/>
    <property type="evidence" value="ECO:0007669"/>
    <property type="project" value="UniProtKB-EC"/>
</dbReference>
<dbReference type="Gene3D" id="3.40.50.970">
    <property type="match status" value="2"/>
</dbReference>
<evidence type="ECO:0000313" key="8">
    <source>
        <dbReference type="EMBL" id="MFD1913527.1"/>
    </source>
</evidence>
<evidence type="ECO:0000256" key="3">
    <source>
        <dbReference type="ARBA" id="ARBA00023052"/>
    </source>
</evidence>
<dbReference type="EMBL" id="JBHUGH010000012">
    <property type="protein sequence ID" value="MFD1913527.1"/>
    <property type="molecule type" value="Genomic_DNA"/>
</dbReference>
<protein>
    <submittedName>
        <fullName evidence="8">Benzoylformate decarboxylase</fullName>
        <ecNumber evidence="8">4.1.1.7</ecNumber>
    </submittedName>
</protein>
<dbReference type="InterPro" id="IPR012000">
    <property type="entry name" value="Thiamin_PyroP_enz_cen_dom"/>
</dbReference>
<dbReference type="PROSITE" id="PS00187">
    <property type="entry name" value="TPP_ENZYMES"/>
    <property type="match status" value="1"/>
</dbReference>
<organism evidence="8 9">
    <name type="scientific">Halodurantibacterium flavum</name>
    <dbReference type="NCBI Taxonomy" id="1382802"/>
    <lineage>
        <taxon>Bacteria</taxon>
        <taxon>Pseudomonadati</taxon>
        <taxon>Pseudomonadota</taxon>
        <taxon>Alphaproteobacteria</taxon>
        <taxon>Rhodobacterales</taxon>
        <taxon>Paracoccaceae</taxon>
        <taxon>Halodurantibacterium</taxon>
    </lineage>
</organism>
<dbReference type="SUPFAM" id="SSF52467">
    <property type="entry name" value="DHS-like NAD/FAD-binding domain"/>
    <property type="match status" value="1"/>
</dbReference>
<name>A0ABW4S928_9RHOB</name>
<dbReference type="EC" id="4.1.1.7" evidence="8"/>
<gene>
    <name evidence="8" type="primary">mdlC</name>
    <name evidence="8" type="ORF">ACFSGJ_15040</name>
</gene>